<feature type="compositionally biased region" description="Polar residues" evidence="1">
    <location>
        <begin position="375"/>
        <end position="396"/>
    </location>
</feature>
<feature type="region of interest" description="Disordered" evidence="1">
    <location>
        <begin position="96"/>
        <end position="133"/>
    </location>
</feature>
<feature type="region of interest" description="Disordered" evidence="1">
    <location>
        <begin position="249"/>
        <end position="308"/>
    </location>
</feature>
<feature type="compositionally biased region" description="Basic residues" evidence="1">
    <location>
        <begin position="889"/>
        <end position="902"/>
    </location>
</feature>
<feature type="compositionally biased region" description="Low complexity" evidence="1">
    <location>
        <begin position="538"/>
        <end position="555"/>
    </location>
</feature>
<feature type="compositionally biased region" description="Polar residues" evidence="1">
    <location>
        <begin position="710"/>
        <end position="721"/>
    </location>
</feature>
<feature type="region of interest" description="Disordered" evidence="1">
    <location>
        <begin position="882"/>
        <end position="903"/>
    </location>
</feature>
<feature type="compositionally biased region" description="Low complexity" evidence="1">
    <location>
        <begin position="1014"/>
        <end position="1034"/>
    </location>
</feature>
<sequence>MDIVSPSGAGCALKAAMAEIQQGTEDLLKASGFQGMLELENECNMERLRAAQSLLPPSHHAAQLKGAPLLRLEGPDSSFPLEQVLMVKATPRTNLPPSLSINIPQAADNERRGRQCEREDERATEECVDIEIPTNEPFQKQVKFLAPDDDHDEEDGMSEQSSICQSPSWEGYGQRKKEKKLEAERRRREKEQAEKDVKAAKKRNTARLSKAPPPPATATRTSRLVGLMAADRSMSDSLLFSRHLLQNTQPIQRPEEAGRATSVDDLQQTRLHRPAATELPSGSGDKSRRAGSSATDSPPPSAIPQHLLCDGDLASTNDLRRTTLEALDFVTPQSSPAIAPRHGSRSPRDAAFPPSASRTPRLRHMSPSTSSRSSGMLQVTAGANRSQESLSASSTADGPRRNGYVVHQRALAAEWAMEGLADELAGSVGQYYPPSRSSSGQNQHTRRSSLTQEAKSVARRLVGMKTPSSGKDSATQADYLTFKAIPYSGVGTDASASVASIRTLPRNVDGEDGPSTSEPAILHRNTEQHEASTALEQPAAPQSSLSSSGPSITASVPGNQSKKARSLKDAAKAALTMSKGSHKGTDTSTPTTSVPPFSALRARFHSRTPVQTENTASRAAEAACDLDFVSTSVRMSIKPKEMDALEPYRASEGSSSSSAFEDGSPLPSPTTTPDTSRPQSAKDLPFAASDFTKANIARSLGLQDDERTLRQSLDSSKSSTPRIGDSVLRESIRAGNEDRWSRTAWSMDIDCDAQSFMTTVSHFDNADTEQLSPSNRPSTPTGAGKPKALKPASKSSTRSGGPEPAFSIPPRSWKRSQAMPTGLPTVPSPSKDERHGGMVTEHAALGVSVEHRETPSIGESMMFGALSGYARPFQQSEKKQLGMGVSEGHKKRHRGKSTKPPRHGNALEVREQVEEETARVTAQKGRQREQMPGLIPVASSAGSASSPHALSHESQIANNACFANFSEPFKLEPFKPHGILRDIATSTGPPSPVSLPSPLHPVPPNFPTQPWANSASSPRGTSRTSTPSAPRSPGTLPPVSILKQPNSNPTSDHRPQVPSALPKHMQLQTGAPTTLSLGETRTAPMAKMLVECCSCRYYHDMPSKIYECVAQPDAVIEDRLLGISGAITTMVKCPWCQHNMSRNCCAGYAAMVYLKERLH</sequence>
<feature type="compositionally biased region" description="Basic and acidic residues" evidence="1">
    <location>
        <begin position="173"/>
        <end position="199"/>
    </location>
</feature>
<evidence type="ECO:0000256" key="1">
    <source>
        <dbReference type="SAM" id="MobiDB-lite"/>
    </source>
</evidence>
<feature type="region of interest" description="Disordered" evidence="1">
    <location>
        <begin position="431"/>
        <end position="453"/>
    </location>
</feature>
<feature type="region of interest" description="Disordered" evidence="1">
    <location>
        <begin position="148"/>
        <end position="222"/>
    </location>
</feature>
<feature type="compositionally biased region" description="Pro residues" evidence="1">
    <location>
        <begin position="989"/>
        <end position="1007"/>
    </location>
</feature>
<evidence type="ECO:0000313" key="3">
    <source>
        <dbReference type="Proteomes" id="UP001305647"/>
    </source>
</evidence>
<organism evidence="2 3">
    <name type="scientific">Parathielavia hyrcaniae</name>
    <dbReference type="NCBI Taxonomy" id="113614"/>
    <lineage>
        <taxon>Eukaryota</taxon>
        <taxon>Fungi</taxon>
        <taxon>Dikarya</taxon>
        <taxon>Ascomycota</taxon>
        <taxon>Pezizomycotina</taxon>
        <taxon>Sordariomycetes</taxon>
        <taxon>Sordariomycetidae</taxon>
        <taxon>Sordariales</taxon>
        <taxon>Chaetomiaceae</taxon>
        <taxon>Parathielavia</taxon>
    </lineage>
</organism>
<feature type="compositionally biased region" description="Acidic residues" evidence="1">
    <location>
        <begin position="148"/>
        <end position="157"/>
    </location>
</feature>
<reference evidence="2" key="1">
    <citation type="journal article" date="2023" name="Mol. Phylogenet. Evol.">
        <title>Genome-scale phylogeny and comparative genomics of the fungal order Sordariales.</title>
        <authorList>
            <person name="Hensen N."/>
            <person name="Bonometti L."/>
            <person name="Westerberg I."/>
            <person name="Brannstrom I.O."/>
            <person name="Guillou S."/>
            <person name="Cros-Aarteil S."/>
            <person name="Calhoun S."/>
            <person name="Haridas S."/>
            <person name="Kuo A."/>
            <person name="Mondo S."/>
            <person name="Pangilinan J."/>
            <person name="Riley R."/>
            <person name="LaButti K."/>
            <person name="Andreopoulos B."/>
            <person name="Lipzen A."/>
            <person name="Chen C."/>
            <person name="Yan M."/>
            <person name="Daum C."/>
            <person name="Ng V."/>
            <person name="Clum A."/>
            <person name="Steindorff A."/>
            <person name="Ohm R.A."/>
            <person name="Martin F."/>
            <person name="Silar P."/>
            <person name="Natvig D.O."/>
            <person name="Lalanne C."/>
            <person name="Gautier V."/>
            <person name="Ament-Velasquez S.L."/>
            <person name="Kruys A."/>
            <person name="Hutchinson M.I."/>
            <person name="Powell A.J."/>
            <person name="Barry K."/>
            <person name="Miller A.N."/>
            <person name="Grigoriev I.V."/>
            <person name="Debuchy R."/>
            <person name="Gladieux P."/>
            <person name="Hiltunen Thoren M."/>
            <person name="Johannesson H."/>
        </authorList>
    </citation>
    <scope>NUCLEOTIDE SEQUENCE</scope>
    <source>
        <strain evidence="2">CBS 757.83</strain>
    </source>
</reference>
<feature type="region of interest" description="Disordered" evidence="1">
    <location>
        <begin position="527"/>
        <end position="597"/>
    </location>
</feature>
<dbReference type="AlphaFoldDB" id="A0AAN6Q851"/>
<feature type="region of interest" description="Disordered" evidence="1">
    <location>
        <begin position="765"/>
        <end position="836"/>
    </location>
</feature>
<feature type="compositionally biased region" description="Low complexity" evidence="1">
    <location>
        <begin position="586"/>
        <end position="597"/>
    </location>
</feature>
<protein>
    <submittedName>
        <fullName evidence="2">Uncharacterized protein</fullName>
    </submittedName>
</protein>
<accession>A0AAN6Q851</accession>
<feature type="region of interest" description="Disordered" evidence="1">
    <location>
        <begin position="980"/>
        <end position="1064"/>
    </location>
</feature>
<proteinExistence type="predicted"/>
<gene>
    <name evidence="2" type="ORF">N658DRAFT_462607</name>
</gene>
<name>A0AAN6Q851_9PEZI</name>
<dbReference type="EMBL" id="MU863625">
    <property type="protein sequence ID" value="KAK4105392.1"/>
    <property type="molecule type" value="Genomic_DNA"/>
</dbReference>
<feature type="region of interest" description="Disordered" evidence="1">
    <location>
        <begin position="707"/>
        <end position="727"/>
    </location>
</feature>
<feature type="compositionally biased region" description="Polar residues" evidence="1">
    <location>
        <begin position="765"/>
        <end position="779"/>
    </location>
</feature>
<feature type="compositionally biased region" description="Low complexity" evidence="1">
    <location>
        <begin position="650"/>
        <end position="679"/>
    </location>
</feature>
<keyword evidence="3" id="KW-1185">Reference proteome</keyword>
<feature type="compositionally biased region" description="Polar residues" evidence="1">
    <location>
        <begin position="435"/>
        <end position="453"/>
    </location>
</feature>
<reference evidence="2" key="2">
    <citation type="submission" date="2023-05" db="EMBL/GenBank/DDBJ databases">
        <authorList>
            <consortium name="Lawrence Berkeley National Laboratory"/>
            <person name="Steindorff A."/>
            <person name="Hensen N."/>
            <person name="Bonometti L."/>
            <person name="Westerberg I."/>
            <person name="Brannstrom I.O."/>
            <person name="Guillou S."/>
            <person name="Cros-Aarteil S."/>
            <person name="Calhoun S."/>
            <person name="Haridas S."/>
            <person name="Kuo A."/>
            <person name="Mondo S."/>
            <person name="Pangilinan J."/>
            <person name="Riley R."/>
            <person name="Labutti K."/>
            <person name="Andreopoulos B."/>
            <person name="Lipzen A."/>
            <person name="Chen C."/>
            <person name="Yanf M."/>
            <person name="Daum C."/>
            <person name="Ng V."/>
            <person name="Clum A."/>
            <person name="Ohm R."/>
            <person name="Martin F."/>
            <person name="Silar P."/>
            <person name="Natvig D."/>
            <person name="Lalanne C."/>
            <person name="Gautier V."/>
            <person name="Ament-Velasquez S.L."/>
            <person name="Kruys A."/>
            <person name="Hutchinson M.I."/>
            <person name="Powell A.J."/>
            <person name="Barry K."/>
            <person name="Miller A.N."/>
            <person name="Grigoriev I.V."/>
            <person name="Debuchy R."/>
            <person name="Gladieux P."/>
            <person name="Thoren M.H."/>
            <person name="Johannesson H."/>
        </authorList>
    </citation>
    <scope>NUCLEOTIDE SEQUENCE</scope>
    <source>
        <strain evidence="2">CBS 757.83</strain>
    </source>
</reference>
<dbReference type="Proteomes" id="UP001305647">
    <property type="component" value="Unassembled WGS sequence"/>
</dbReference>
<feature type="region of interest" description="Disordered" evidence="1">
    <location>
        <begin position="644"/>
        <end position="682"/>
    </location>
</feature>
<evidence type="ECO:0000313" key="2">
    <source>
        <dbReference type="EMBL" id="KAK4105392.1"/>
    </source>
</evidence>
<feature type="compositionally biased region" description="Low complexity" evidence="1">
    <location>
        <begin position="780"/>
        <end position="797"/>
    </location>
</feature>
<feature type="compositionally biased region" description="Polar residues" evidence="1">
    <location>
        <begin position="158"/>
        <end position="168"/>
    </location>
</feature>
<comment type="caution">
    <text evidence="2">The sequence shown here is derived from an EMBL/GenBank/DDBJ whole genome shotgun (WGS) entry which is preliminary data.</text>
</comment>
<feature type="compositionally biased region" description="Basic and acidic residues" evidence="1">
    <location>
        <begin position="108"/>
        <end position="125"/>
    </location>
</feature>
<feature type="region of interest" description="Disordered" evidence="1">
    <location>
        <begin position="327"/>
        <end position="401"/>
    </location>
</feature>